<evidence type="ECO:0000256" key="1">
    <source>
        <dbReference type="ARBA" id="ARBA00006484"/>
    </source>
</evidence>
<organism evidence="4 5">
    <name type="scientific">Trichococcus shcherbakoviae subsp. psychrophilus</name>
    <dbReference type="NCBI Taxonomy" id="2585775"/>
    <lineage>
        <taxon>Bacteria</taxon>
        <taxon>Bacillati</taxon>
        <taxon>Bacillota</taxon>
        <taxon>Bacilli</taxon>
        <taxon>Lactobacillales</taxon>
        <taxon>Carnobacteriaceae</taxon>
        <taxon>Trichococcus</taxon>
    </lineage>
</organism>
<dbReference type="PRINTS" id="PR00081">
    <property type="entry name" value="GDHRDH"/>
</dbReference>
<dbReference type="PIRSF" id="PIRSF000126">
    <property type="entry name" value="11-beta-HSD1"/>
    <property type="match status" value="1"/>
</dbReference>
<dbReference type="GO" id="GO:0016491">
    <property type="term" value="F:oxidoreductase activity"/>
    <property type="evidence" value="ECO:0007669"/>
    <property type="project" value="UniProtKB-KW"/>
</dbReference>
<dbReference type="PANTHER" id="PTHR42901:SF1">
    <property type="entry name" value="ALCOHOL DEHYDROGENASE"/>
    <property type="match status" value="1"/>
</dbReference>
<dbReference type="Gene3D" id="3.40.50.720">
    <property type="entry name" value="NAD(P)-binding Rossmann-like Domain"/>
    <property type="match status" value="1"/>
</dbReference>
<protein>
    <submittedName>
        <fullName evidence="4">SDR family oxidoreductase</fullName>
    </submittedName>
</protein>
<accession>A0A5C5EDJ1</accession>
<evidence type="ECO:0000256" key="2">
    <source>
        <dbReference type="ARBA" id="ARBA00023002"/>
    </source>
</evidence>
<dbReference type="CDD" id="cd05233">
    <property type="entry name" value="SDR_c"/>
    <property type="match status" value="1"/>
</dbReference>
<dbReference type="InterPro" id="IPR002347">
    <property type="entry name" value="SDR_fam"/>
</dbReference>
<evidence type="ECO:0000313" key="5">
    <source>
        <dbReference type="Proteomes" id="UP000313395"/>
    </source>
</evidence>
<sequence length="271" mass="30245">MRYAKGSNHFEETRGTKMTNKIALITGASAGIGKEFAKKLSQQGYDLILVARREDRLVEISKQLPTKSEIITADLAKVEECYRLYEETKDKNISMLINCAGFGDFGAFTTTSLDKELEMIDVNIKAVHILTKKFLPDMIARNEGYILNVASVAGLMPAGPYMATYYATKAYVTSFTSAIAEELEEKKSNVYIGSLCPGPVDTEFNQVADVKFNLKGITSEYCVKYALDKMYKRKKIIVPTMLLKGALFSSKLAPRNLVVRLTSRQQKKKQG</sequence>
<dbReference type="Proteomes" id="UP000313395">
    <property type="component" value="Unassembled WGS sequence"/>
</dbReference>
<keyword evidence="5" id="KW-1185">Reference proteome</keyword>
<comment type="caution">
    <text evidence="4">The sequence shown here is derived from an EMBL/GenBank/DDBJ whole genome shotgun (WGS) entry which is preliminary data.</text>
</comment>
<dbReference type="AlphaFoldDB" id="A0A5C5EDJ1"/>
<keyword evidence="2" id="KW-0560">Oxidoreductase</keyword>
<comment type="similarity">
    <text evidence="1 3">Belongs to the short-chain dehydrogenases/reductases (SDR) family.</text>
</comment>
<reference evidence="4 5" key="1">
    <citation type="submission" date="2019-06" db="EMBL/GenBank/DDBJ databases">
        <title>Description Trichococcus psychrophilus sp. nov., isolated from a cold spring, by genomic and phenotypic analyses.</title>
        <authorList>
            <person name="Zakharyuk A."/>
        </authorList>
    </citation>
    <scope>NUCLEOTIDE SEQUENCE [LARGE SCALE GENOMIC DNA]</scope>
    <source>
        <strain evidence="4 5">SKBG</strain>
    </source>
</reference>
<name>A0A5C5EDJ1_9LACT</name>
<dbReference type="InterPro" id="IPR036291">
    <property type="entry name" value="NAD(P)-bd_dom_sf"/>
</dbReference>
<dbReference type="PRINTS" id="PR00080">
    <property type="entry name" value="SDRFAMILY"/>
</dbReference>
<evidence type="ECO:0000256" key="3">
    <source>
        <dbReference type="RuleBase" id="RU000363"/>
    </source>
</evidence>
<evidence type="ECO:0000313" key="4">
    <source>
        <dbReference type="EMBL" id="TNV70546.1"/>
    </source>
</evidence>
<dbReference type="SUPFAM" id="SSF51735">
    <property type="entry name" value="NAD(P)-binding Rossmann-fold domains"/>
    <property type="match status" value="1"/>
</dbReference>
<proteinExistence type="inferred from homology"/>
<dbReference type="Pfam" id="PF00106">
    <property type="entry name" value="adh_short"/>
    <property type="match status" value="1"/>
</dbReference>
<dbReference type="EMBL" id="VENO01000001">
    <property type="protein sequence ID" value="TNV70546.1"/>
    <property type="molecule type" value="Genomic_DNA"/>
</dbReference>
<dbReference type="PANTHER" id="PTHR42901">
    <property type="entry name" value="ALCOHOL DEHYDROGENASE"/>
    <property type="match status" value="1"/>
</dbReference>
<gene>
    <name evidence="4" type="ORF">FHK04_02205</name>
</gene>